<feature type="domain" description="BPTI/Kunitz inhibitor" evidence="8">
    <location>
        <begin position="77"/>
        <end position="127"/>
    </location>
</feature>
<keyword evidence="3" id="KW-0646">Protease inhibitor</keyword>
<evidence type="ECO:0000256" key="6">
    <source>
        <dbReference type="ARBA" id="ARBA00023157"/>
    </source>
</evidence>
<dbReference type="InterPro" id="IPR002223">
    <property type="entry name" value="Kunitz_BPTI"/>
</dbReference>
<dbReference type="SUPFAM" id="SSF57256">
    <property type="entry name" value="Elafin-like"/>
    <property type="match status" value="1"/>
</dbReference>
<feature type="domain" description="BPTI/Kunitz inhibitor" evidence="8">
    <location>
        <begin position="148"/>
        <end position="198"/>
    </location>
</feature>
<sequence>MVSSGLLRILVVSILLENVQGFSLTNLFSPRRCPRIRERCQFKERDECSKNKTCPDKKKCCVFNCGKKCLDLQQDICSLPKNPGPCMAFFRRWWYDKKNDTCSTFIYGGCQGNNNNFQTKDLCQNMCSKKRQSTHHQNHQPRVSPEDCKLPMEKGPCRAKLPRWFYNSSTYGCVLFYFGGCNGNGNNFLKKDACEKACKNI</sequence>
<dbReference type="InterPro" id="IPR020901">
    <property type="entry name" value="Prtase_inh_Kunz-CS"/>
</dbReference>
<dbReference type="eggNOG" id="KOG4295">
    <property type="taxonomic scope" value="Eukaryota"/>
</dbReference>
<dbReference type="AlphaFoldDB" id="S7N335"/>
<reference evidence="10 11" key="1">
    <citation type="journal article" date="2013" name="Nat. Commun.">
        <title>Genome analysis reveals insights into physiology and longevity of the Brandt's bat Myotis brandtii.</title>
        <authorList>
            <person name="Seim I."/>
            <person name="Fang X."/>
            <person name="Xiong Z."/>
            <person name="Lobanov A.V."/>
            <person name="Huang Z."/>
            <person name="Ma S."/>
            <person name="Feng Y."/>
            <person name="Turanov A.A."/>
            <person name="Zhu Y."/>
            <person name="Lenz T.L."/>
            <person name="Gerashchenko M.V."/>
            <person name="Fan D."/>
            <person name="Hee Yim S."/>
            <person name="Yao X."/>
            <person name="Jordan D."/>
            <person name="Xiong Y."/>
            <person name="Ma Y."/>
            <person name="Lyapunov A.N."/>
            <person name="Chen G."/>
            <person name="Kulakova O.I."/>
            <person name="Sun Y."/>
            <person name="Lee S.G."/>
            <person name="Bronson R.T."/>
            <person name="Moskalev A.A."/>
            <person name="Sunyaev S.R."/>
            <person name="Zhang G."/>
            <person name="Krogh A."/>
            <person name="Wang J."/>
            <person name="Gladyshev V.N."/>
        </authorList>
    </citation>
    <scope>NUCLEOTIDE SEQUENCE [LARGE SCALE GENOMIC DNA]</scope>
</reference>
<gene>
    <name evidence="10" type="ORF">D623_10002488</name>
</gene>
<dbReference type="GO" id="GO:0005615">
    <property type="term" value="C:extracellular space"/>
    <property type="evidence" value="ECO:0007669"/>
    <property type="project" value="TreeGrafter"/>
</dbReference>
<dbReference type="SMART" id="SM00131">
    <property type="entry name" value="KU"/>
    <property type="match status" value="2"/>
</dbReference>
<evidence type="ECO:0000256" key="2">
    <source>
        <dbReference type="ARBA" id="ARBA00022525"/>
    </source>
</evidence>
<comment type="subcellular location">
    <subcellularLocation>
        <location evidence="1">Secreted</location>
    </subcellularLocation>
</comment>
<evidence type="ECO:0000313" key="11">
    <source>
        <dbReference type="Proteomes" id="UP000052978"/>
    </source>
</evidence>
<keyword evidence="2" id="KW-0964">Secreted</keyword>
<evidence type="ECO:0000256" key="1">
    <source>
        <dbReference type="ARBA" id="ARBA00004613"/>
    </source>
</evidence>
<dbReference type="Pfam" id="PF00095">
    <property type="entry name" value="WAP"/>
    <property type="match status" value="1"/>
</dbReference>
<evidence type="ECO:0000259" key="9">
    <source>
        <dbReference type="PROSITE" id="PS51390"/>
    </source>
</evidence>
<dbReference type="PANTHER" id="PTHR46751:SF2">
    <property type="entry name" value="EPPIN"/>
    <property type="match status" value="1"/>
</dbReference>
<dbReference type="SUPFAM" id="SSF57362">
    <property type="entry name" value="BPTI-like"/>
    <property type="match status" value="2"/>
</dbReference>
<dbReference type="InterPro" id="IPR008197">
    <property type="entry name" value="WAP_dom"/>
</dbReference>
<dbReference type="EMBL" id="KE163268">
    <property type="protein sequence ID" value="EPQ11414.1"/>
    <property type="molecule type" value="Genomic_DNA"/>
</dbReference>
<protein>
    <submittedName>
        <fullName evidence="10">Eppin</fullName>
    </submittedName>
</protein>
<accession>S7N335</accession>
<name>S7N335_MYOBR</name>
<evidence type="ECO:0000313" key="10">
    <source>
        <dbReference type="EMBL" id="EPQ11414.1"/>
    </source>
</evidence>
<evidence type="ECO:0000256" key="7">
    <source>
        <dbReference type="SAM" id="SignalP"/>
    </source>
</evidence>
<keyword evidence="11" id="KW-1185">Reference proteome</keyword>
<evidence type="ECO:0000256" key="5">
    <source>
        <dbReference type="ARBA" id="ARBA00022900"/>
    </source>
</evidence>
<dbReference type="FunFam" id="4.10.75.10:FF:000004">
    <property type="entry name" value="WAP four-disulfide core domain 6A"/>
    <property type="match status" value="1"/>
</dbReference>
<feature type="domain" description="WAP" evidence="9">
    <location>
        <begin position="26"/>
        <end position="73"/>
    </location>
</feature>
<dbReference type="CDD" id="cd22611">
    <property type="entry name" value="Kunitz_eppin"/>
    <property type="match status" value="1"/>
</dbReference>
<dbReference type="PANTHER" id="PTHR46751">
    <property type="entry name" value="EPPIN"/>
    <property type="match status" value="1"/>
</dbReference>
<keyword evidence="6" id="KW-1015">Disulfide bond</keyword>
<evidence type="ECO:0000256" key="4">
    <source>
        <dbReference type="ARBA" id="ARBA00022729"/>
    </source>
</evidence>
<keyword evidence="5" id="KW-0722">Serine protease inhibitor</keyword>
<dbReference type="Pfam" id="PF00014">
    <property type="entry name" value="Kunitz_BPTI"/>
    <property type="match status" value="2"/>
</dbReference>
<evidence type="ECO:0000256" key="3">
    <source>
        <dbReference type="ARBA" id="ARBA00022690"/>
    </source>
</evidence>
<feature type="chain" id="PRO_5004554343" evidence="7">
    <location>
        <begin position="22"/>
        <end position="201"/>
    </location>
</feature>
<dbReference type="InterPro" id="IPR051388">
    <property type="entry name" value="Serpin_venom_toxin"/>
</dbReference>
<dbReference type="InterPro" id="IPR036880">
    <property type="entry name" value="Kunitz_BPTI_sf"/>
</dbReference>
<dbReference type="PROSITE" id="PS50279">
    <property type="entry name" value="BPTI_KUNITZ_2"/>
    <property type="match status" value="2"/>
</dbReference>
<dbReference type="Gene3D" id="4.10.410.10">
    <property type="entry name" value="Pancreatic trypsin inhibitor Kunitz domain"/>
    <property type="match status" value="2"/>
</dbReference>
<feature type="signal peptide" evidence="7">
    <location>
        <begin position="1"/>
        <end position="21"/>
    </location>
</feature>
<dbReference type="GO" id="GO:0004867">
    <property type="term" value="F:serine-type endopeptidase inhibitor activity"/>
    <property type="evidence" value="ECO:0007669"/>
    <property type="project" value="UniProtKB-KW"/>
</dbReference>
<dbReference type="InterPro" id="IPR036645">
    <property type="entry name" value="Elafin-like_sf"/>
</dbReference>
<organism evidence="10 11">
    <name type="scientific">Myotis brandtii</name>
    <name type="common">Brandt's bat</name>
    <dbReference type="NCBI Taxonomy" id="109478"/>
    <lineage>
        <taxon>Eukaryota</taxon>
        <taxon>Metazoa</taxon>
        <taxon>Chordata</taxon>
        <taxon>Craniata</taxon>
        <taxon>Vertebrata</taxon>
        <taxon>Euteleostomi</taxon>
        <taxon>Mammalia</taxon>
        <taxon>Eutheria</taxon>
        <taxon>Laurasiatheria</taxon>
        <taxon>Chiroptera</taxon>
        <taxon>Yangochiroptera</taxon>
        <taxon>Vespertilionidae</taxon>
        <taxon>Myotis</taxon>
    </lineage>
</organism>
<proteinExistence type="predicted"/>
<dbReference type="PROSITE" id="PS51390">
    <property type="entry name" value="WAP"/>
    <property type="match status" value="1"/>
</dbReference>
<dbReference type="PRINTS" id="PR00759">
    <property type="entry name" value="BASICPTASE"/>
</dbReference>
<dbReference type="FunFam" id="4.10.410.10:FF:000015">
    <property type="entry name" value="WAP four-disulfide core domain 6A"/>
    <property type="match status" value="1"/>
</dbReference>
<dbReference type="PROSITE" id="PS00280">
    <property type="entry name" value="BPTI_KUNITZ_1"/>
    <property type="match status" value="2"/>
</dbReference>
<dbReference type="Proteomes" id="UP000052978">
    <property type="component" value="Unassembled WGS sequence"/>
</dbReference>
<dbReference type="Gene3D" id="4.10.75.10">
    <property type="entry name" value="Elafin-like"/>
    <property type="match status" value="1"/>
</dbReference>
<evidence type="ECO:0000259" key="8">
    <source>
        <dbReference type="PROSITE" id="PS50279"/>
    </source>
</evidence>
<keyword evidence="4 7" id="KW-0732">Signal</keyword>